<evidence type="ECO:0000256" key="3">
    <source>
        <dbReference type="ARBA" id="ARBA00022989"/>
    </source>
</evidence>
<evidence type="ECO:0000256" key="5">
    <source>
        <dbReference type="SAM" id="Phobius"/>
    </source>
</evidence>
<dbReference type="GO" id="GO:0005886">
    <property type="term" value="C:plasma membrane"/>
    <property type="evidence" value="ECO:0007669"/>
    <property type="project" value="TreeGrafter"/>
</dbReference>
<evidence type="ECO:0000256" key="4">
    <source>
        <dbReference type="ARBA" id="ARBA00023136"/>
    </source>
</evidence>
<evidence type="ECO:0008006" key="8">
    <source>
        <dbReference type="Google" id="ProtNLM"/>
    </source>
</evidence>
<proteinExistence type="predicted"/>
<name>A0A7M5UYY2_9CNID</name>
<dbReference type="InterPro" id="IPR050579">
    <property type="entry name" value="PMP-22/EMP/MP20-like"/>
</dbReference>
<feature type="transmembrane region" description="Helical" evidence="5">
    <location>
        <begin position="21"/>
        <end position="48"/>
    </location>
</feature>
<evidence type="ECO:0000256" key="2">
    <source>
        <dbReference type="ARBA" id="ARBA00022692"/>
    </source>
</evidence>
<dbReference type="PANTHER" id="PTHR10671:SF108">
    <property type="entry name" value="CLAUDIN FAMILY PROTEIN-RELATED"/>
    <property type="match status" value="1"/>
</dbReference>
<keyword evidence="3 5" id="KW-1133">Transmembrane helix</keyword>
<dbReference type="EnsemblMetazoa" id="CLYHEMT004797.1">
    <property type="protein sequence ID" value="CLYHEMP004797.1"/>
    <property type="gene ID" value="CLYHEMG004797"/>
</dbReference>
<dbReference type="PANTHER" id="PTHR10671">
    <property type="entry name" value="EPITHELIAL MEMBRANE PROTEIN-RELATED"/>
    <property type="match status" value="1"/>
</dbReference>
<keyword evidence="4 5" id="KW-0472">Membrane</keyword>
<evidence type="ECO:0000313" key="6">
    <source>
        <dbReference type="EnsemblMetazoa" id="CLYHEMP004797.1"/>
    </source>
</evidence>
<dbReference type="Gene3D" id="1.20.140.150">
    <property type="match status" value="1"/>
</dbReference>
<evidence type="ECO:0000256" key="1">
    <source>
        <dbReference type="ARBA" id="ARBA00004141"/>
    </source>
</evidence>
<reference evidence="6" key="1">
    <citation type="submission" date="2021-01" db="UniProtKB">
        <authorList>
            <consortium name="EnsemblMetazoa"/>
        </authorList>
    </citation>
    <scope>IDENTIFICATION</scope>
</reference>
<evidence type="ECO:0000313" key="7">
    <source>
        <dbReference type="Proteomes" id="UP000594262"/>
    </source>
</evidence>
<dbReference type="OrthoDB" id="9427654at2759"/>
<accession>A0A7M5UYY2</accession>
<feature type="transmembrane region" description="Helical" evidence="5">
    <location>
        <begin position="167"/>
        <end position="189"/>
    </location>
</feature>
<keyword evidence="7" id="KW-1185">Reference proteome</keyword>
<dbReference type="AlphaFoldDB" id="A0A7M5UYY2"/>
<feature type="transmembrane region" description="Helical" evidence="5">
    <location>
        <begin position="128"/>
        <end position="147"/>
    </location>
</feature>
<sequence length="200" mass="22367">MSGFKKLNSKEREVLIKQIQAFLQVFHLILCVVIFALIVGAICGNGWLYNMTEVTLYQDTEKFIGLWQTCTNVYDYGCPTESCVNSGSDVEDYIQATRAFLILATLPSIFAFIGGIGMLCSDRVKGQVSAICHIITGVFLLIGMSVYTAKVNEEDSFDLYKYSWSFAFGWVAFVLTLIAAVITFTFGAPKLPRIIIEFRE</sequence>
<keyword evidence="2 5" id="KW-0812">Transmembrane</keyword>
<dbReference type="Pfam" id="PF00822">
    <property type="entry name" value="PMP22_Claudin"/>
    <property type="match status" value="1"/>
</dbReference>
<dbReference type="InterPro" id="IPR004031">
    <property type="entry name" value="PMP22/EMP/MP20/Claudin"/>
</dbReference>
<comment type="subcellular location">
    <subcellularLocation>
        <location evidence="1">Membrane</location>
        <topology evidence="1">Multi-pass membrane protein</topology>
    </subcellularLocation>
</comment>
<feature type="transmembrane region" description="Helical" evidence="5">
    <location>
        <begin position="99"/>
        <end position="121"/>
    </location>
</feature>
<dbReference type="Proteomes" id="UP000594262">
    <property type="component" value="Unplaced"/>
</dbReference>
<protein>
    <recommendedName>
        <fullName evidence="8">Claudin</fullName>
    </recommendedName>
</protein>
<organism evidence="6 7">
    <name type="scientific">Clytia hemisphaerica</name>
    <dbReference type="NCBI Taxonomy" id="252671"/>
    <lineage>
        <taxon>Eukaryota</taxon>
        <taxon>Metazoa</taxon>
        <taxon>Cnidaria</taxon>
        <taxon>Hydrozoa</taxon>
        <taxon>Hydroidolina</taxon>
        <taxon>Leptothecata</taxon>
        <taxon>Obeliida</taxon>
        <taxon>Clytiidae</taxon>
        <taxon>Clytia</taxon>
    </lineage>
</organism>